<protein>
    <submittedName>
        <fullName evidence="2">Uncharacterized protein</fullName>
    </submittedName>
</protein>
<dbReference type="AlphaFoldDB" id="A0A645I682"/>
<feature type="region of interest" description="Disordered" evidence="1">
    <location>
        <begin position="30"/>
        <end position="53"/>
    </location>
</feature>
<name>A0A645I682_9ZZZZ</name>
<gene>
    <name evidence="2" type="ORF">SDC9_194436</name>
</gene>
<reference evidence="2" key="1">
    <citation type="submission" date="2019-08" db="EMBL/GenBank/DDBJ databases">
        <authorList>
            <person name="Kucharzyk K."/>
            <person name="Murdoch R.W."/>
            <person name="Higgins S."/>
            <person name="Loffler F."/>
        </authorList>
    </citation>
    <scope>NUCLEOTIDE SEQUENCE</scope>
</reference>
<accession>A0A645I682</accession>
<dbReference type="EMBL" id="VSSQ01107840">
    <property type="protein sequence ID" value="MPN46837.1"/>
    <property type="molecule type" value="Genomic_DNA"/>
</dbReference>
<organism evidence="2">
    <name type="scientific">bioreactor metagenome</name>
    <dbReference type="NCBI Taxonomy" id="1076179"/>
    <lineage>
        <taxon>unclassified sequences</taxon>
        <taxon>metagenomes</taxon>
        <taxon>ecological metagenomes</taxon>
    </lineage>
</organism>
<evidence type="ECO:0000256" key="1">
    <source>
        <dbReference type="SAM" id="MobiDB-lite"/>
    </source>
</evidence>
<evidence type="ECO:0000313" key="2">
    <source>
        <dbReference type="EMBL" id="MPN46837.1"/>
    </source>
</evidence>
<comment type="caution">
    <text evidence="2">The sequence shown here is derived from an EMBL/GenBank/DDBJ whole genome shotgun (WGS) entry which is preliminary data.</text>
</comment>
<sequence length="53" mass="5322">MQGAGQADGGQLGMGRAIAALAVGIAGLGQNTPVGSHDQRTKRPVAALARRIR</sequence>
<proteinExistence type="predicted"/>